<dbReference type="EMBL" id="JAAMRF010000002">
    <property type="protein sequence ID" value="MBA1272520.1"/>
    <property type="molecule type" value="Genomic_DNA"/>
</dbReference>
<dbReference type="RefSeq" id="WP_181069480.1">
    <property type="nucleotide sequence ID" value="NZ_JAAMRF010000002.1"/>
</dbReference>
<dbReference type="PIRSF" id="PIRSF037081">
    <property type="entry name" value="P-loop_All4644_prd"/>
    <property type="match status" value="1"/>
</dbReference>
<comment type="caution">
    <text evidence="1">The sequence shown here is derived from an EMBL/GenBank/DDBJ whole genome shotgun (WGS) entry which is preliminary data.</text>
</comment>
<proteinExistence type="predicted"/>
<dbReference type="PANTHER" id="PTHR12083">
    <property type="entry name" value="BIFUNCTIONAL POLYNUCLEOTIDE PHOSPHATASE/KINASE"/>
    <property type="match status" value="1"/>
</dbReference>
<dbReference type="PANTHER" id="PTHR12083:SF9">
    <property type="entry name" value="BIFUNCTIONAL POLYNUCLEOTIDE PHOSPHATASE_KINASE"/>
    <property type="match status" value="1"/>
</dbReference>
<gene>
    <name evidence="1" type="ORF">G7026_04015</name>
</gene>
<name>A0ABR5YX54_9GAMM</name>
<dbReference type="Gene3D" id="3.40.50.300">
    <property type="entry name" value="P-loop containing nucleotide triphosphate hydrolases"/>
    <property type="match status" value="1"/>
</dbReference>
<dbReference type="InterPro" id="IPR017101">
    <property type="entry name" value="P-loop_ATP/GTP-bd_All4644_prd"/>
</dbReference>
<protein>
    <submittedName>
        <fullName evidence="1">AAA family ATPase</fullName>
    </submittedName>
</protein>
<dbReference type="SUPFAM" id="SSF52540">
    <property type="entry name" value="P-loop containing nucleoside triphosphate hydrolases"/>
    <property type="match status" value="1"/>
</dbReference>
<keyword evidence="2" id="KW-1185">Reference proteome</keyword>
<evidence type="ECO:0000313" key="2">
    <source>
        <dbReference type="Proteomes" id="UP000786387"/>
    </source>
</evidence>
<dbReference type="InterPro" id="IPR027417">
    <property type="entry name" value="P-loop_NTPase"/>
</dbReference>
<evidence type="ECO:0000313" key="1">
    <source>
        <dbReference type="EMBL" id="MBA1272520.1"/>
    </source>
</evidence>
<sequence length="143" mass="16451">MELILFIGIQAAGKSTFYTRRFFDTHLRLNLDMLRTRHRERSLLQACLATQQRVVVDNTNPTLAERAVYIAPARAAGFRVIGYFFEPDHHGCEQRNKARARQVPPAGLFGTLKRLQRPSLEEGFDELHRVVLEPDGQFRVAPY</sequence>
<dbReference type="Proteomes" id="UP000786387">
    <property type="component" value="Unassembled WGS sequence"/>
</dbReference>
<organism evidence="1 2">
    <name type="scientific">Stutzerimonas azotifigens</name>
    <dbReference type="NCBI Taxonomy" id="291995"/>
    <lineage>
        <taxon>Bacteria</taxon>
        <taxon>Pseudomonadati</taxon>
        <taxon>Pseudomonadota</taxon>
        <taxon>Gammaproteobacteria</taxon>
        <taxon>Pseudomonadales</taxon>
        <taxon>Pseudomonadaceae</taxon>
        <taxon>Stutzerimonas</taxon>
    </lineage>
</organism>
<reference evidence="1 2" key="1">
    <citation type="submission" date="2020-02" db="EMBL/GenBank/DDBJ databases">
        <title>Synteny-based analysis reveals conserved mechanism for high triclosan tolerance in Pseudomonas, as well as instances of horizontal transfer.</title>
        <authorList>
            <person name="Mcfarland A.G."/>
            <person name="Bertucci H.K."/>
            <person name="Litmann E."/>
            <person name="Shen J."/>
            <person name="Huttenhower C."/>
            <person name="Hartmann E.M."/>
        </authorList>
    </citation>
    <scope>NUCLEOTIDE SEQUENCE [LARGE SCALE GENOMIC DNA]</scope>
    <source>
        <strain evidence="1 2">115A1</strain>
    </source>
</reference>
<accession>A0ABR5YX54</accession>
<dbReference type="Pfam" id="PF13671">
    <property type="entry name" value="AAA_33"/>
    <property type="match status" value="1"/>
</dbReference>